<evidence type="ECO:0000256" key="2">
    <source>
        <dbReference type="ARBA" id="ARBA00022670"/>
    </source>
</evidence>
<evidence type="ECO:0000313" key="11">
    <source>
        <dbReference type="EMBL" id="MDK9864713.1"/>
    </source>
</evidence>
<evidence type="ECO:0000256" key="1">
    <source>
        <dbReference type="ARBA" id="ARBA00008764"/>
    </source>
</evidence>
<comment type="caution">
    <text evidence="10">The sequence shown here is derived from an EMBL/GenBank/DDBJ whole genome shotgun (WGS) entry which is preliminary data.</text>
</comment>
<proteinExistence type="inferred from homology"/>
<feature type="region of interest" description="Disordered" evidence="9">
    <location>
        <begin position="26"/>
        <end position="69"/>
    </location>
</feature>
<dbReference type="SUPFAM" id="SSF50494">
    <property type="entry name" value="Trypsin-like serine proteases"/>
    <property type="match status" value="1"/>
</dbReference>
<evidence type="ECO:0000313" key="12">
    <source>
        <dbReference type="Proteomes" id="UP001152422"/>
    </source>
</evidence>
<evidence type="ECO:0000256" key="9">
    <source>
        <dbReference type="SAM" id="MobiDB-lite"/>
    </source>
</evidence>
<reference evidence="10" key="1">
    <citation type="submission" date="2022-05" db="EMBL/GenBank/DDBJ databases">
        <title>Comparative genomics of Staphylococcus equorum isolates.</title>
        <authorList>
            <person name="Luelf R.H."/>
        </authorList>
    </citation>
    <scope>NUCLEOTIDE SEQUENCE</scope>
    <source>
        <strain evidence="10">TMW 2.2497</strain>
    </source>
</reference>
<feature type="compositionally biased region" description="Low complexity" evidence="9">
    <location>
        <begin position="29"/>
        <end position="51"/>
    </location>
</feature>
<dbReference type="Proteomes" id="UP001174037">
    <property type="component" value="Unassembled WGS sequence"/>
</dbReference>
<dbReference type="PROSITE" id="PS00673">
    <property type="entry name" value="V8_SER"/>
    <property type="match status" value="1"/>
</dbReference>
<gene>
    <name evidence="10" type="ORF">M4L89_04495</name>
    <name evidence="11" type="ORF">P1A27_01865</name>
</gene>
<name>A0A9X4L3Q9_9STAP</name>
<comment type="similarity">
    <text evidence="1 8">Belongs to the peptidase S1B family.</text>
</comment>
<dbReference type="Proteomes" id="UP001152422">
    <property type="component" value="Unassembled WGS sequence"/>
</dbReference>
<reference evidence="11" key="3">
    <citation type="submission" date="2023-03" db="EMBL/GenBank/DDBJ databases">
        <authorList>
            <person name="Vazquez L."/>
            <person name="Rodriguez J."/>
            <person name="Mayo B."/>
            <person name="Florez A.B."/>
        </authorList>
    </citation>
    <scope>NUCLEOTIDE SEQUENCE</scope>
    <source>
        <strain evidence="11">5A3I</strain>
    </source>
</reference>
<keyword evidence="2 8" id="KW-0645">Protease</keyword>
<dbReference type="InterPro" id="IPR050966">
    <property type="entry name" value="Glutamyl_endopeptidase"/>
</dbReference>
<protein>
    <recommendedName>
        <fullName evidence="8">Serine protease</fullName>
        <ecNumber evidence="8">3.4.21.-</ecNumber>
    </recommendedName>
</protein>
<dbReference type="InterPro" id="IPR008256">
    <property type="entry name" value="Peptidase_S1B"/>
</dbReference>
<dbReference type="InterPro" id="IPR009003">
    <property type="entry name" value="Peptidase_S1_PA"/>
</dbReference>
<dbReference type="KEGG" id="seqo:SE1039_22640"/>
<evidence type="ECO:0000256" key="6">
    <source>
        <dbReference type="ARBA" id="ARBA00023026"/>
    </source>
</evidence>
<evidence type="ECO:0000256" key="7">
    <source>
        <dbReference type="PIRSR" id="PIRSR608256-1"/>
    </source>
</evidence>
<dbReference type="EMBL" id="JARGCK010000001">
    <property type="protein sequence ID" value="MDK9864713.1"/>
    <property type="molecule type" value="Genomic_DNA"/>
</dbReference>
<dbReference type="PRINTS" id="PR01774">
    <property type="entry name" value="EXFOLTOXIN"/>
</dbReference>
<dbReference type="InterPro" id="IPR043504">
    <property type="entry name" value="Peptidase_S1_PA_chymotrypsin"/>
</dbReference>
<dbReference type="PRINTS" id="PR00839">
    <property type="entry name" value="V8PROTEASE"/>
</dbReference>
<evidence type="ECO:0000256" key="4">
    <source>
        <dbReference type="ARBA" id="ARBA00022801"/>
    </source>
</evidence>
<organism evidence="10 12">
    <name type="scientific">Staphylococcus equorum</name>
    <dbReference type="NCBI Taxonomy" id="246432"/>
    <lineage>
        <taxon>Bacteria</taxon>
        <taxon>Bacillati</taxon>
        <taxon>Bacillota</taxon>
        <taxon>Bacilli</taxon>
        <taxon>Bacillales</taxon>
        <taxon>Staphylococcaceae</taxon>
        <taxon>Staphylococcus</taxon>
    </lineage>
</organism>
<evidence type="ECO:0000313" key="10">
    <source>
        <dbReference type="EMBL" id="MDG0845476.1"/>
    </source>
</evidence>
<sequence length="264" mass="28052">MFIRKMIGSIAFSLVMLSAIAPFSSSAATDTQNNDTTNQQTQTQQNDNTTNSQSSEVMPRVILPDEDRTQIKNTTTGHYQSVGYINMGDNIATGVVIDENTVLTNKHVANLSNGDMTFAPAAKNEGSFPYGEFTEKDVQAYPGQEDLVLVHFNTNDKGQSVGDVVQPATIQDASSVSKGDPVTVTGYPGDKSLATMWESKGEVLTNSGTQLTYGASTFGGNSGSAIFNANNEVVGLHYGGVEGESNNGVALTGDVLDFINENKK</sequence>
<dbReference type="Pfam" id="PF13365">
    <property type="entry name" value="Trypsin_2"/>
    <property type="match status" value="1"/>
</dbReference>
<dbReference type="PANTHER" id="PTHR15462:SF8">
    <property type="entry name" value="SERINE PROTEASE"/>
    <property type="match status" value="1"/>
</dbReference>
<evidence type="ECO:0000256" key="8">
    <source>
        <dbReference type="RuleBase" id="RU004296"/>
    </source>
</evidence>
<evidence type="ECO:0000256" key="5">
    <source>
        <dbReference type="ARBA" id="ARBA00022825"/>
    </source>
</evidence>
<dbReference type="AlphaFoldDB" id="A0A9X4L3Q9"/>
<feature type="chain" id="PRO_5044522274" description="Serine protease" evidence="8">
    <location>
        <begin position="28"/>
        <end position="264"/>
    </location>
</feature>
<keyword evidence="12" id="KW-1185">Reference proteome</keyword>
<dbReference type="PANTHER" id="PTHR15462">
    <property type="entry name" value="SERINE PROTEASE"/>
    <property type="match status" value="1"/>
</dbReference>
<feature type="signal peptide" evidence="8">
    <location>
        <begin position="1"/>
        <end position="27"/>
    </location>
</feature>
<keyword evidence="5 8" id="KW-0720">Serine protease</keyword>
<dbReference type="EC" id="3.4.21.-" evidence="8"/>
<feature type="active site" description="Charge relay system" evidence="7">
    <location>
        <position position="146"/>
    </location>
</feature>
<dbReference type="RefSeq" id="WP_002511557.1">
    <property type="nucleotide sequence ID" value="NZ_CP013114.1"/>
</dbReference>
<dbReference type="Gene3D" id="2.40.10.10">
    <property type="entry name" value="Trypsin-like serine proteases"/>
    <property type="match status" value="2"/>
</dbReference>
<feature type="active site" description="Charge relay system" evidence="7">
    <location>
        <position position="222"/>
    </location>
</feature>
<keyword evidence="3 8" id="KW-0732">Signal</keyword>
<feature type="active site" description="Charge relay system" evidence="7">
    <location>
        <position position="107"/>
    </location>
</feature>
<reference evidence="11" key="2">
    <citation type="journal article" date="2023" name="Int. J. Mol. Sci.">
        <title>Antibiotic Resistance/Susceptibility Profiles of Staphylococcus equorum Strains from Cheese, and Genome Analysis for Antibiotic Resistance Genes.</title>
        <authorList>
            <person name="Vazquez L."/>
            <person name="Srednik M.E."/>
            <person name="Rodriguez J."/>
            <person name="Florez A.B."/>
            <person name="Mayo B."/>
        </authorList>
    </citation>
    <scope>NUCLEOTIDE SEQUENCE</scope>
    <source>
        <strain evidence="11">5A3I</strain>
    </source>
</reference>
<keyword evidence="6" id="KW-0843">Virulence</keyword>
<accession>A0A9X4L3Q9</accession>
<dbReference type="EMBL" id="JAMBQA010000002">
    <property type="protein sequence ID" value="MDG0845476.1"/>
    <property type="molecule type" value="Genomic_DNA"/>
</dbReference>
<dbReference type="GO" id="GO:0006508">
    <property type="term" value="P:proteolysis"/>
    <property type="evidence" value="ECO:0007669"/>
    <property type="project" value="UniProtKB-KW"/>
</dbReference>
<dbReference type="InterPro" id="IPR008353">
    <property type="entry name" value="Peptidase_S1B_tx"/>
</dbReference>
<keyword evidence="4 8" id="KW-0378">Hydrolase</keyword>
<evidence type="ECO:0000256" key="3">
    <source>
        <dbReference type="ARBA" id="ARBA00022729"/>
    </source>
</evidence>
<dbReference type="InterPro" id="IPR000126">
    <property type="entry name" value="V8_ser_AS"/>
</dbReference>
<dbReference type="GO" id="GO:0004252">
    <property type="term" value="F:serine-type endopeptidase activity"/>
    <property type="evidence" value="ECO:0007669"/>
    <property type="project" value="InterPro"/>
</dbReference>